<dbReference type="Proteomes" id="UP000297851">
    <property type="component" value="Unassembled WGS sequence"/>
</dbReference>
<feature type="region of interest" description="Disordered" evidence="1">
    <location>
        <begin position="116"/>
        <end position="166"/>
    </location>
</feature>
<dbReference type="RefSeq" id="WP_134374788.1">
    <property type="nucleotide sequence ID" value="NZ_SOGO01000037.1"/>
</dbReference>
<feature type="compositionally biased region" description="Polar residues" evidence="1">
    <location>
        <begin position="157"/>
        <end position="166"/>
    </location>
</feature>
<name>A0ABY2J8T3_9MICO</name>
<feature type="transmembrane region" description="Helical" evidence="2">
    <location>
        <begin position="6"/>
        <end position="35"/>
    </location>
</feature>
<proteinExistence type="predicted"/>
<evidence type="ECO:0000313" key="4">
    <source>
        <dbReference type="Proteomes" id="UP000297851"/>
    </source>
</evidence>
<keyword evidence="4" id="KW-1185">Reference proteome</keyword>
<keyword evidence="2" id="KW-0472">Membrane</keyword>
<reference evidence="3 4" key="1">
    <citation type="submission" date="2019-03" db="EMBL/GenBank/DDBJ databases">
        <title>Genomics of glacier-inhabiting Cryobacterium strains.</title>
        <authorList>
            <person name="Liu Q."/>
            <person name="Xin Y.-H."/>
        </authorList>
    </citation>
    <scope>NUCLEOTIDE SEQUENCE [LARGE SCALE GENOMIC DNA]</scope>
    <source>
        <strain evidence="3 4">TMT2-16</strain>
    </source>
</reference>
<sequence>MGGALVGFSIIGFVILVGCLVALLGIIGVGAGLAINRVFFHTPMAETMLGAAAPGVRHVVARGAPAQGGIGAQTRGGGIRHQGGRDAGGAYIFGRFVSGWTLRSCSRWWPSRRCLPRSSGRPADGRARHRSLEAEHGSGPQSEGMPAELSPTPYASYRTNSTEILL</sequence>
<comment type="caution">
    <text evidence="3">The sequence shown here is derived from an EMBL/GenBank/DDBJ whole genome shotgun (WGS) entry which is preliminary data.</text>
</comment>
<evidence type="ECO:0000256" key="2">
    <source>
        <dbReference type="SAM" id="Phobius"/>
    </source>
</evidence>
<accession>A0ABY2J8T3</accession>
<feature type="compositionally biased region" description="Basic and acidic residues" evidence="1">
    <location>
        <begin position="123"/>
        <end position="136"/>
    </location>
</feature>
<keyword evidence="2" id="KW-1133">Transmembrane helix</keyword>
<organism evidence="3 4">
    <name type="scientific">Cryobacterium sandaracinum</name>
    <dbReference type="NCBI Taxonomy" id="1259247"/>
    <lineage>
        <taxon>Bacteria</taxon>
        <taxon>Bacillati</taxon>
        <taxon>Actinomycetota</taxon>
        <taxon>Actinomycetes</taxon>
        <taxon>Micrococcales</taxon>
        <taxon>Microbacteriaceae</taxon>
        <taxon>Cryobacterium</taxon>
    </lineage>
</organism>
<gene>
    <name evidence="3" type="ORF">E3T25_13460</name>
</gene>
<evidence type="ECO:0000256" key="1">
    <source>
        <dbReference type="SAM" id="MobiDB-lite"/>
    </source>
</evidence>
<keyword evidence="2" id="KW-0812">Transmembrane</keyword>
<dbReference type="EMBL" id="SOGO01000037">
    <property type="protein sequence ID" value="TFD00064.1"/>
    <property type="molecule type" value="Genomic_DNA"/>
</dbReference>
<evidence type="ECO:0000313" key="3">
    <source>
        <dbReference type="EMBL" id="TFD00064.1"/>
    </source>
</evidence>
<protein>
    <submittedName>
        <fullName evidence="3">Uncharacterized protein</fullName>
    </submittedName>
</protein>